<dbReference type="PANTHER" id="PTHR36928">
    <property type="entry name" value="PHOSPHATASE YCDX-RELATED"/>
    <property type="match status" value="1"/>
</dbReference>
<name>A0A9D1L976_9FIRM</name>
<dbReference type="Gene3D" id="3.20.20.140">
    <property type="entry name" value="Metal-dependent hydrolases"/>
    <property type="match status" value="1"/>
</dbReference>
<feature type="domain" description="Polymerase/histidinol phosphatase N-terminal" evidence="1">
    <location>
        <begin position="15"/>
        <end position="93"/>
    </location>
</feature>
<dbReference type="GO" id="GO:0042578">
    <property type="term" value="F:phosphoric ester hydrolase activity"/>
    <property type="evidence" value="ECO:0007669"/>
    <property type="project" value="TreeGrafter"/>
</dbReference>
<dbReference type="InterPro" id="IPR016195">
    <property type="entry name" value="Pol/histidinol_Pase-like"/>
</dbReference>
<dbReference type="Proteomes" id="UP000824091">
    <property type="component" value="Unassembled WGS sequence"/>
</dbReference>
<evidence type="ECO:0000313" key="2">
    <source>
        <dbReference type="EMBL" id="HIU28566.1"/>
    </source>
</evidence>
<dbReference type="InterPro" id="IPR003141">
    <property type="entry name" value="Pol/His_phosphatase_N"/>
</dbReference>
<gene>
    <name evidence="2" type="ORF">IAD16_09365</name>
</gene>
<sequence>MDKYEKTACQYRMTYDHHTHTIYSHGKGTIEDNVKTAAAKGLSSIAITDHGPGHLTYGMKMEKIPEMKAEIQRLRDIYPSVRVLLGVEANTLRVPPYLDVTEKDKQQLDILLAGYHFGILKAGMVPNYIYSRTGAFGSGSSSLLVKNTDMILKALYENKIDILTHPGDKGPFDIHDIAAACCDTGTMIEINAKHKHLTTEEIKIAAKFDVKFVIGSDAHVPDKVGEFKEPLIRALEAGLEPERIDNIERI</sequence>
<dbReference type="SUPFAM" id="SSF89550">
    <property type="entry name" value="PHP domain-like"/>
    <property type="match status" value="1"/>
</dbReference>
<evidence type="ECO:0000313" key="3">
    <source>
        <dbReference type="Proteomes" id="UP000824091"/>
    </source>
</evidence>
<dbReference type="GO" id="GO:0008270">
    <property type="term" value="F:zinc ion binding"/>
    <property type="evidence" value="ECO:0007669"/>
    <property type="project" value="TreeGrafter"/>
</dbReference>
<comment type="caution">
    <text evidence="2">The sequence shown here is derived from an EMBL/GenBank/DDBJ whole genome shotgun (WGS) entry which is preliminary data.</text>
</comment>
<dbReference type="Pfam" id="PF02811">
    <property type="entry name" value="PHP"/>
    <property type="match status" value="1"/>
</dbReference>
<protein>
    <submittedName>
        <fullName evidence="2">PHP domain-containing protein</fullName>
    </submittedName>
</protein>
<dbReference type="EMBL" id="DVMO01000146">
    <property type="protein sequence ID" value="HIU28566.1"/>
    <property type="molecule type" value="Genomic_DNA"/>
</dbReference>
<dbReference type="InterPro" id="IPR004013">
    <property type="entry name" value="PHP_dom"/>
</dbReference>
<dbReference type="SMART" id="SM00481">
    <property type="entry name" value="POLIIIAc"/>
    <property type="match status" value="1"/>
</dbReference>
<dbReference type="AlphaFoldDB" id="A0A9D1L976"/>
<evidence type="ECO:0000259" key="1">
    <source>
        <dbReference type="SMART" id="SM00481"/>
    </source>
</evidence>
<reference evidence="2" key="1">
    <citation type="submission" date="2020-10" db="EMBL/GenBank/DDBJ databases">
        <authorList>
            <person name="Gilroy R."/>
        </authorList>
    </citation>
    <scope>NUCLEOTIDE SEQUENCE</scope>
    <source>
        <strain evidence="2">11300</strain>
    </source>
</reference>
<proteinExistence type="predicted"/>
<dbReference type="PANTHER" id="PTHR36928:SF1">
    <property type="entry name" value="PHOSPHATASE YCDX-RELATED"/>
    <property type="match status" value="1"/>
</dbReference>
<accession>A0A9D1L976</accession>
<organism evidence="2 3">
    <name type="scientific">Candidatus Fimisoma avicola</name>
    <dbReference type="NCBI Taxonomy" id="2840826"/>
    <lineage>
        <taxon>Bacteria</taxon>
        <taxon>Bacillati</taxon>
        <taxon>Bacillota</taxon>
        <taxon>Clostridia</taxon>
        <taxon>Eubacteriales</taxon>
        <taxon>Candidatus Fimisoma</taxon>
    </lineage>
</organism>
<dbReference type="InterPro" id="IPR050243">
    <property type="entry name" value="PHP_phosphatase"/>
</dbReference>
<dbReference type="GO" id="GO:0005829">
    <property type="term" value="C:cytosol"/>
    <property type="evidence" value="ECO:0007669"/>
    <property type="project" value="TreeGrafter"/>
</dbReference>
<reference evidence="2" key="2">
    <citation type="journal article" date="2021" name="PeerJ">
        <title>Extensive microbial diversity within the chicken gut microbiome revealed by metagenomics and culture.</title>
        <authorList>
            <person name="Gilroy R."/>
            <person name="Ravi A."/>
            <person name="Getino M."/>
            <person name="Pursley I."/>
            <person name="Horton D.L."/>
            <person name="Alikhan N.F."/>
            <person name="Baker D."/>
            <person name="Gharbi K."/>
            <person name="Hall N."/>
            <person name="Watson M."/>
            <person name="Adriaenssens E.M."/>
            <person name="Foster-Nyarko E."/>
            <person name="Jarju S."/>
            <person name="Secka A."/>
            <person name="Antonio M."/>
            <person name="Oren A."/>
            <person name="Chaudhuri R.R."/>
            <person name="La Ragione R."/>
            <person name="Hildebrand F."/>
            <person name="Pallen M.J."/>
        </authorList>
    </citation>
    <scope>NUCLEOTIDE SEQUENCE</scope>
    <source>
        <strain evidence="2">11300</strain>
    </source>
</reference>